<dbReference type="EMBL" id="FN668638">
    <property type="protein sequence ID" value="CBK19810.2"/>
    <property type="molecule type" value="Genomic_DNA"/>
</dbReference>
<dbReference type="InterPro" id="IPR002504">
    <property type="entry name" value="NADK"/>
</dbReference>
<dbReference type="SUPFAM" id="SSF111331">
    <property type="entry name" value="NAD kinase/diacylglycerol kinase-like"/>
    <property type="match status" value="1"/>
</dbReference>
<evidence type="ECO:0000256" key="3">
    <source>
        <dbReference type="ARBA" id="ARBA00022741"/>
    </source>
</evidence>
<evidence type="ECO:0000313" key="8">
    <source>
        <dbReference type="EMBL" id="CBK19810.2"/>
    </source>
</evidence>
<comment type="similarity">
    <text evidence="1">Belongs to the NAD kinase family.</text>
</comment>
<evidence type="ECO:0000256" key="7">
    <source>
        <dbReference type="ARBA" id="ARBA00023027"/>
    </source>
</evidence>
<dbReference type="OrthoDB" id="24581at2759"/>
<dbReference type="Gene3D" id="3.40.50.10330">
    <property type="entry name" value="Probable inorganic polyphosphate/atp-NAD kinase, domain 1"/>
    <property type="match status" value="1"/>
</dbReference>
<keyword evidence="3" id="KW-0547">Nucleotide-binding</keyword>
<proteinExistence type="inferred from homology"/>
<gene>
    <name evidence="8" type="ORF">GSBLH_T00000224001</name>
</gene>
<organism evidence="8">
    <name type="scientific">Blastocystis hominis</name>
    <dbReference type="NCBI Taxonomy" id="12968"/>
    <lineage>
        <taxon>Eukaryota</taxon>
        <taxon>Sar</taxon>
        <taxon>Stramenopiles</taxon>
        <taxon>Bigyra</taxon>
        <taxon>Opalozoa</taxon>
        <taxon>Opalinata</taxon>
        <taxon>Blastocystidae</taxon>
        <taxon>Blastocystis</taxon>
    </lineage>
</organism>
<evidence type="ECO:0000256" key="4">
    <source>
        <dbReference type="ARBA" id="ARBA00022777"/>
    </source>
</evidence>
<dbReference type="FunFam" id="2.60.200.30:FF:000009">
    <property type="entry name" value="Poly(P)/ATP NAD kinase"/>
    <property type="match status" value="1"/>
</dbReference>
<evidence type="ECO:0000256" key="6">
    <source>
        <dbReference type="ARBA" id="ARBA00022857"/>
    </source>
</evidence>
<dbReference type="HAMAP" id="MF_00361">
    <property type="entry name" value="NAD_kinase"/>
    <property type="match status" value="1"/>
</dbReference>
<dbReference type="Proteomes" id="UP000008312">
    <property type="component" value="Unassembled WGS sequence"/>
</dbReference>
<dbReference type="InterPro" id="IPR017438">
    <property type="entry name" value="ATP-NAD_kinase_N"/>
</dbReference>
<dbReference type="GO" id="GO:0019674">
    <property type="term" value="P:NAD+ metabolic process"/>
    <property type="evidence" value="ECO:0007669"/>
    <property type="project" value="InterPro"/>
</dbReference>
<dbReference type="GO" id="GO:0006741">
    <property type="term" value="P:NADP+ biosynthetic process"/>
    <property type="evidence" value="ECO:0007669"/>
    <property type="project" value="InterPro"/>
</dbReference>
<reference evidence="8" key="1">
    <citation type="submission" date="2010-02" db="EMBL/GenBank/DDBJ databases">
        <title>Sequencing and annotation of the Blastocystis hominis genome.</title>
        <authorList>
            <person name="Wincker P."/>
        </authorList>
    </citation>
    <scope>NUCLEOTIDE SEQUENCE</scope>
    <source>
        <strain evidence="8">Singapore isolate B</strain>
    </source>
</reference>
<sequence length="426" mass="47825">MSAHIEYLEDKISSYIEKSLENITPSRVVSDIPDGIVFVSNSERGKCITSDQEKRSSMLYEKVPFVLKTCSLESCSVSSVGSYILSTPSTLNIVRLSWADDKKPHHVLIIKKKYNNDASKVLRVMIDWFNKQGIQVMVEPDVYKELQPCNVVTWKEEDRYNLSNLIDFVVTLGGDGTLLFASLLFPKTVPPVISFHMGTLGFLTPFFADNFVPPLSQVVRGNVPLTVRSRLEYKIVRCLPRSTVRKSIDYFAEEEEGNEKPRPKILNDIVIDRGTASSMVELNCYIDTDLITTVHADGLIIATPTGSTAYSMSAGGSMVHPLTPGLLMTPICPHTLSFRQMLFPDSTVLRIEVSMDSRCTASVSFDGQFKETLNRGDALIIRTSKYPVPCVSPDDSNRDWFRSVREMLHWNKATSSFIPSQKQRTI</sequence>
<evidence type="ECO:0000256" key="2">
    <source>
        <dbReference type="ARBA" id="ARBA00022679"/>
    </source>
</evidence>
<dbReference type="GO" id="GO:0003951">
    <property type="term" value="F:NAD+ kinase activity"/>
    <property type="evidence" value="ECO:0007669"/>
    <property type="project" value="InterPro"/>
</dbReference>
<dbReference type="Pfam" id="PF01513">
    <property type="entry name" value="NAD_kinase"/>
    <property type="match status" value="1"/>
</dbReference>
<dbReference type="InParanoid" id="D8LVH1"/>
<dbReference type="OMA" id="CVYLMEA"/>
<keyword evidence="2" id="KW-0808">Transferase</keyword>
<dbReference type="GeneID" id="24917541"/>
<keyword evidence="4" id="KW-0418">Kinase</keyword>
<dbReference type="Gene3D" id="2.60.200.30">
    <property type="entry name" value="Probable inorganic polyphosphate/atp-NAD kinase, domain 2"/>
    <property type="match status" value="1"/>
</dbReference>
<name>D8LVH1_BLAHO</name>
<keyword evidence="6" id="KW-0521">NADP</keyword>
<evidence type="ECO:0000313" key="9">
    <source>
        <dbReference type="Proteomes" id="UP000008312"/>
    </source>
</evidence>
<dbReference type="InterPro" id="IPR016064">
    <property type="entry name" value="NAD/diacylglycerol_kinase_sf"/>
</dbReference>
<dbReference type="RefSeq" id="XP_012893858.1">
    <property type="nucleotide sequence ID" value="XM_013038404.1"/>
</dbReference>
<dbReference type="GO" id="GO:0005524">
    <property type="term" value="F:ATP binding"/>
    <property type="evidence" value="ECO:0007669"/>
    <property type="project" value="UniProtKB-KW"/>
</dbReference>
<dbReference type="InterPro" id="IPR017437">
    <property type="entry name" value="ATP-NAD_kinase_PpnK-typ_C"/>
</dbReference>
<evidence type="ECO:0000256" key="5">
    <source>
        <dbReference type="ARBA" id="ARBA00022840"/>
    </source>
</evidence>
<keyword evidence="7" id="KW-0520">NAD</keyword>
<keyword evidence="9" id="KW-1185">Reference proteome</keyword>
<evidence type="ECO:0000256" key="1">
    <source>
        <dbReference type="ARBA" id="ARBA00010995"/>
    </source>
</evidence>
<keyword evidence="5" id="KW-0067">ATP-binding</keyword>
<dbReference type="Pfam" id="PF20143">
    <property type="entry name" value="NAD_kinase_C"/>
    <property type="match status" value="1"/>
</dbReference>
<dbReference type="PANTHER" id="PTHR20275:SF0">
    <property type="entry name" value="NAD KINASE"/>
    <property type="match status" value="1"/>
</dbReference>
<dbReference type="AlphaFoldDB" id="D8LVH1"/>
<dbReference type="PANTHER" id="PTHR20275">
    <property type="entry name" value="NAD KINASE"/>
    <property type="match status" value="1"/>
</dbReference>
<protein>
    <submittedName>
        <fullName evidence="8">Uncharacterized protein</fullName>
    </submittedName>
</protein>
<accession>D8LVH1</accession>